<evidence type="ECO:0000259" key="2">
    <source>
        <dbReference type="Pfam" id="PF09835"/>
    </source>
</evidence>
<reference evidence="3 4" key="1">
    <citation type="journal article" date="2014" name="Int. J. Syst. Evol. Microbiol.">
        <title>Complete genome sequence of Corynebacterium casei LMG S-19264T (=DSM 44701T), isolated from a smear-ripened cheese.</title>
        <authorList>
            <consortium name="US DOE Joint Genome Institute (JGI-PGF)"/>
            <person name="Walter F."/>
            <person name="Albersmeier A."/>
            <person name="Kalinowski J."/>
            <person name="Ruckert C."/>
        </authorList>
    </citation>
    <scope>NUCLEOTIDE SEQUENCE [LARGE SCALE GENOMIC DNA]</scope>
    <source>
        <strain evidence="3 4">CGMCC 1.15896</strain>
    </source>
</reference>
<dbReference type="EMBL" id="BMKB01000009">
    <property type="protein sequence ID" value="GGA63111.1"/>
    <property type="molecule type" value="Genomic_DNA"/>
</dbReference>
<feature type="transmembrane region" description="Helical" evidence="1">
    <location>
        <begin position="146"/>
        <end position="173"/>
    </location>
</feature>
<organism evidence="3 4">
    <name type="scientific">Pelagibacterium lentulum</name>
    <dbReference type="NCBI Taxonomy" id="2029865"/>
    <lineage>
        <taxon>Bacteria</taxon>
        <taxon>Pseudomonadati</taxon>
        <taxon>Pseudomonadota</taxon>
        <taxon>Alphaproteobacteria</taxon>
        <taxon>Hyphomicrobiales</taxon>
        <taxon>Devosiaceae</taxon>
        <taxon>Pelagibacterium</taxon>
    </lineage>
</organism>
<keyword evidence="1" id="KW-1133">Transmembrane helix</keyword>
<dbReference type="InterPro" id="IPR018639">
    <property type="entry name" value="DUF2062"/>
</dbReference>
<dbReference type="Proteomes" id="UP000596977">
    <property type="component" value="Unassembled WGS sequence"/>
</dbReference>
<dbReference type="Pfam" id="PF09835">
    <property type="entry name" value="DUF2062"/>
    <property type="match status" value="1"/>
</dbReference>
<keyword evidence="1" id="KW-0472">Membrane</keyword>
<evidence type="ECO:0000313" key="4">
    <source>
        <dbReference type="Proteomes" id="UP000596977"/>
    </source>
</evidence>
<dbReference type="RefSeq" id="WP_164734868.1">
    <property type="nucleotide sequence ID" value="NZ_BMKB01000009.1"/>
</dbReference>
<evidence type="ECO:0000256" key="1">
    <source>
        <dbReference type="SAM" id="Phobius"/>
    </source>
</evidence>
<dbReference type="AlphaFoldDB" id="A0A916RNS4"/>
<accession>A0A916RNS4</accession>
<name>A0A916RNS4_9HYPH</name>
<dbReference type="PANTHER" id="PTHR40547:SF1">
    <property type="entry name" value="SLL0298 PROTEIN"/>
    <property type="match status" value="1"/>
</dbReference>
<keyword evidence="1" id="KW-0812">Transmembrane</keyword>
<evidence type="ECO:0000313" key="3">
    <source>
        <dbReference type="EMBL" id="GGA63111.1"/>
    </source>
</evidence>
<protein>
    <submittedName>
        <fullName evidence="3">Membrane protein</fullName>
    </submittedName>
</protein>
<sequence length="207" mass="22882">MSVGKGKPVKSWHERLQNFVWPRMGLRRYLTYLRKKVLRLTASPHAIASGVASGAAVSVFPLMGVHFFLGFVLAFITRGNMLAAAIGTAWGNPITFPLFFSLSYQFGSAIMAWLNPADPAAIMDAQSTRQLSGGLFSLDFSSILPLFQTMMIGAIPLAIFTWVFFYFIVRALVSSFQLARRARLERRRQRMAEGAVKTDDGDGPTPA</sequence>
<keyword evidence="4" id="KW-1185">Reference proteome</keyword>
<comment type="caution">
    <text evidence="3">The sequence shown here is derived from an EMBL/GenBank/DDBJ whole genome shotgun (WGS) entry which is preliminary data.</text>
</comment>
<feature type="domain" description="DUF2062" evidence="2">
    <location>
        <begin position="28"/>
        <end position="180"/>
    </location>
</feature>
<dbReference type="PANTHER" id="PTHR40547">
    <property type="entry name" value="SLL0298 PROTEIN"/>
    <property type="match status" value="1"/>
</dbReference>
<gene>
    <name evidence="3" type="ORF">GCM10011499_36880</name>
</gene>
<proteinExistence type="predicted"/>